<keyword evidence="11" id="KW-0234">DNA repair</keyword>
<dbReference type="EMBL" id="FXAZ01000003">
    <property type="protein sequence ID" value="SMG43109.1"/>
    <property type="molecule type" value="Genomic_DNA"/>
</dbReference>
<evidence type="ECO:0000256" key="13">
    <source>
        <dbReference type="ARBA" id="ARBA00038058"/>
    </source>
</evidence>
<keyword evidence="16" id="KW-1185">Reference proteome</keyword>
<keyword evidence="3" id="KW-0547">Nucleotide-binding</keyword>
<dbReference type="Gene3D" id="3.90.320.10">
    <property type="match status" value="1"/>
</dbReference>
<dbReference type="Pfam" id="PF06733">
    <property type="entry name" value="DEAD_2"/>
    <property type="match status" value="1"/>
</dbReference>
<keyword evidence="12" id="KW-0413">Isomerase</keyword>
<evidence type="ECO:0000256" key="11">
    <source>
        <dbReference type="ARBA" id="ARBA00023204"/>
    </source>
</evidence>
<dbReference type="GO" id="GO:0005524">
    <property type="term" value="F:ATP binding"/>
    <property type="evidence" value="ECO:0007669"/>
    <property type="project" value="UniProtKB-KW"/>
</dbReference>
<evidence type="ECO:0000313" key="16">
    <source>
        <dbReference type="Proteomes" id="UP000193834"/>
    </source>
</evidence>
<evidence type="ECO:0000256" key="3">
    <source>
        <dbReference type="ARBA" id="ARBA00022741"/>
    </source>
</evidence>
<keyword evidence="4" id="KW-0227">DNA damage</keyword>
<keyword evidence="6 15" id="KW-0347">Helicase</keyword>
<keyword evidence="2" id="KW-0479">Metal-binding</keyword>
<dbReference type="PROSITE" id="PS51193">
    <property type="entry name" value="HELICASE_ATP_BIND_2"/>
    <property type="match status" value="1"/>
</dbReference>
<dbReference type="GO" id="GO:0046872">
    <property type="term" value="F:metal ion binding"/>
    <property type="evidence" value="ECO:0007669"/>
    <property type="project" value="UniProtKB-KW"/>
</dbReference>
<dbReference type="GO" id="GO:0006281">
    <property type="term" value="P:DNA repair"/>
    <property type="evidence" value="ECO:0007669"/>
    <property type="project" value="UniProtKB-KW"/>
</dbReference>
<dbReference type="AlphaFoldDB" id="A0A1X7KNL8"/>
<accession>A0A1X7KNL8</accession>
<dbReference type="Proteomes" id="UP000193834">
    <property type="component" value="Unassembled WGS sequence"/>
</dbReference>
<dbReference type="SMART" id="SM00488">
    <property type="entry name" value="DEXDc2"/>
    <property type="match status" value="1"/>
</dbReference>
<comment type="similarity">
    <text evidence="13">Belongs to the helicase family. DinG subfamily.</text>
</comment>
<keyword evidence="10" id="KW-0238">DNA-binding</keyword>
<dbReference type="GO" id="GO:0051539">
    <property type="term" value="F:4 iron, 4 sulfur cluster binding"/>
    <property type="evidence" value="ECO:0007669"/>
    <property type="project" value="UniProtKB-KW"/>
</dbReference>
<evidence type="ECO:0000256" key="12">
    <source>
        <dbReference type="ARBA" id="ARBA00023235"/>
    </source>
</evidence>
<gene>
    <name evidence="15" type="ORF">SAMN06295960_2553</name>
</gene>
<dbReference type="Pfam" id="PF13307">
    <property type="entry name" value="Helicase_C_2"/>
    <property type="match status" value="1"/>
</dbReference>
<evidence type="ECO:0000259" key="14">
    <source>
        <dbReference type="PROSITE" id="PS51193"/>
    </source>
</evidence>
<dbReference type="InterPro" id="IPR042493">
    <property type="entry name" value="XPD_DNA_FeS"/>
</dbReference>
<dbReference type="STRING" id="1852522.SAMN06295960_2553"/>
<dbReference type="GO" id="GO:0003678">
    <property type="term" value="F:DNA helicase activity"/>
    <property type="evidence" value="ECO:0007669"/>
    <property type="project" value="InterPro"/>
</dbReference>
<organism evidence="15 16">
    <name type="scientific">Paenibacillus aquistagni</name>
    <dbReference type="NCBI Taxonomy" id="1852522"/>
    <lineage>
        <taxon>Bacteria</taxon>
        <taxon>Bacillati</taxon>
        <taxon>Bacillota</taxon>
        <taxon>Bacilli</taxon>
        <taxon>Bacillales</taxon>
        <taxon>Paenibacillaceae</taxon>
        <taxon>Paenibacillus</taxon>
    </lineage>
</organism>
<evidence type="ECO:0000256" key="10">
    <source>
        <dbReference type="ARBA" id="ARBA00023125"/>
    </source>
</evidence>
<evidence type="ECO:0000256" key="9">
    <source>
        <dbReference type="ARBA" id="ARBA00023014"/>
    </source>
</evidence>
<evidence type="ECO:0000256" key="7">
    <source>
        <dbReference type="ARBA" id="ARBA00022840"/>
    </source>
</evidence>
<name>A0A1X7KNL8_9BACL</name>
<keyword evidence="8" id="KW-0408">Iron</keyword>
<evidence type="ECO:0000256" key="4">
    <source>
        <dbReference type="ARBA" id="ARBA00022763"/>
    </source>
</evidence>
<dbReference type="InterPro" id="IPR006554">
    <property type="entry name" value="Helicase-like_DEXD_c2"/>
</dbReference>
<evidence type="ECO:0000256" key="6">
    <source>
        <dbReference type="ARBA" id="ARBA00022806"/>
    </source>
</evidence>
<dbReference type="InterPro" id="IPR027417">
    <property type="entry name" value="P-loop_NTPase"/>
</dbReference>
<sequence length="775" mass="88874">MMNEPTSVVQIAVKALVQHVFLSGSIDSEFSTASPLIEGTRAHQKLQQQYGEQDEKEVYVSCEIPYGSLVYKIDGRCDGVLVKEEGLTIDEIKSTSLDLALLTKESYPVYWAQARCYAYILAKERGLERIRVQLTYIHTGSEEIQVFQEELTQGELEAFVHKVIEQYAPFAEMLVRHREERDESIQALAFPFERYRPGQRKLAGAVYRTIDEGVRLFAKAPTGIGKTISTLFPAVKAMGQGMLKRIYYLTAKTITRTTAEEAFHRMEARGLKLHSVTLTAKEKVCFQDKMSCRKEDCPYANGYYDRLHEGLLDMLTHETRITRPVIEAYARKHTLCPFEFGLDASYAADAVICDYNYIFDPRISLKRLMGEVRSKTALLVDEAHNLVDRAREMYSSTLVKSEALEIQRAYKGVDDGVSQAAKAINQYFIDLRKTTEEKEWVQQESPEALLALAEAFSIQAEHYLMSASTGHDGDERLLDVYYQIQSFIRTGKLYGEQHVTYVEQSRNEVTLKLFCLDPSDLLRQMGKGFRSHIYFSATLSPLSYYRDMLGANEEDYSLSVPTPFYQEQLDVIVQPLSTRYHDRERTLGTLLQLLTQLVENRQGNYLFFFPSYAYLRMIEEAFMTEERTSQYDILIQENRMDEEAREQFLARFDADNERTMIGFAVLGGIFSEGIDLVGDRLTGVVVVGVGLPQLSFERNIIRDYFNQAGRNGFDYAYIYPGMNKVLQAGGRLIRSEEDEGILVLVDDRYLSPQYQRLLPEEWAHYRVSSINDSMH</sequence>
<evidence type="ECO:0000256" key="1">
    <source>
        <dbReference type="ARBA" id="ARBA00022485"/>
    </source>
</evidence>
<dbReference type="SMART" id="SM00491">
    <property type="entry name" value="HELICc2"/>
    <property type="match status" value="1"/>
</dbReference>
<evidence type="ECO:0000313" key="15">
    <source>
        <dbReference type="EMBL" id="SMG43109.1"/>
    </source>
</evidence>
<protein>
    <submittedName>
        <fullName evidence="15">Rad3-related DNA helicase</fullName>
    </submittedName>
</protein>
<feature type="domain" description="Helicase ATP-binding" evidence="14">
    <location>
        <begin position="185"/>
        <end position="447"/>
    </location>
</feature>
<dbReference type="Gene3D" id="3.40.50.300">
    <property type="entry name" value="P-loop containing nucleotide triphosphate hydrolases"/>
    <property type="match status" value="2"/>
</dbReference>
<dbReference type="GO" id="GO:0016818">
    <property type="term" value="F:hydrolase activity, acting on acid anhydrides, in phosphorus-containing anhydrides"/>
    <property type="evidence" value="ECO:0007669"/>
    <property type="project" value="InterPro"/>
</dbReference>
<dbReference type="PANTHER" id="PTHR11472:SF34">
    <property type="entry name" value="REGULATOR OF TELOMERE ELONGATION HELICASE 1"/>
    <property type="match status" value="1"/>
</dbReference>
<dbReference type="Gene3D" id="1.10.275.40">
    <property type="match status" value="1"/>
</dbReference>
<dbReference type="GO" id="GO:0003677">
    <property type="term" value="F:DNA binding"/>
    <property type="evidence" value="ECO:0007669"/>
    <property type="project" value="UniProtKB-KW"/>
</dbReference>
<dbReference type="InterPro" id="IPR011604">
    <property type="entry name" value="PDDEXK-like_dom_sf"/>
</dbReference>
<dbReference type="Gene3D" id="1.10.30.20">
    <property type="entry name" value="Bacterial XPD DNA helicase, FeS cluster domain"/>
    <property type="match status" value="1"/>
</dbReference>
<dbReference type="InterPro" id="IPR010614">
    <property type="entry name" value="RAD3-like_helicase_DEAD"/>
</dbReference>
<evidence type="ECO:0000256" key="5">
    <source>
        <dbReference type="ARBA" id="ARBA00022801"/>
    </source>
</evidence>
<keyword evidence="9" id="KW-0411">Iron-sulfur</keyword>
<keyword evidence="5" id="KW-0378">Hydrolase</keyword>
<dbReference type="SUPFAM" id="SSF52540">
    <property type="entry name" value="P-loop containing nucleoside triphosphate hydrolases"/>
    <property type="match status" value="2"/>
</dbReference>
<evidence type="ECO:0000256" key="2">
    <source>
        <dbReference type="ARBA" id="ARBA00022723"/>
    </source>
</evidence>
<keyword evidence="1" id="KW-0004">4Fe-4S</keyword>
<dbReference type="PANTHER" id="PTHR11472">
    <property type="entry name" value="DNA REPAIR DEAD HELICASE RAD3/XP-D SUBFAMILY MEMBER"/>
    <property type="match status" value="1"/>
</dbReference>
<dbReference type="InterPro" id="IPR006555">
    <property type="entry name" value="ATP-dep_Helicase_C"/>
</dbReference>
<evidence type="ECO:0000256" key="8">
    <source>
        <dbReference type="ARBA" id="ARBA00023004"/>
    </source>
</evidence>
<proteinExistence type="inferred from homology"/>
<keyword evidence="7" id="KW-0067">ATP-binding</keyword>
<dbReference type="InterPro" id="IPR045028">
    <property type="entry name" value="DinG/Rad3-like"/>
</dbReference>
<reference evidence="15 16" key="1">
    <citation type="submission" date="2017-04" db="EMBL/GenBank/DDBJ databases">
        <authorList>
            <person name="Afonso C.L."/>
            <person name="Miller P.J."/>
            <person name="Scott M.A."/>
            <person name="Spackman E."/>
            <person name="Goraichik I."/>
            <person name="Dimitrov K.M."/>
            <person name="Suarez D.L."/>
            <person name="Swayne D.E."/>
        </authorList>
    </citation>
    <scope>NUCLEOTIDE SEQUENCE [LARGE SCALE GENOMIC DNA]</scope>
    <source>
        <strain evidence="15 16">11</strain>
    </source>
</reference>
<dbReference type="InterPro" id="IPR014013">
    <property type="entry name" value="Helic_SF1/SF2_ATP-bd_DinG/Rad3"/>
</dbReference>